<feature type="compositionally biased region" description="Low complexity" evidence="1">
    <location>
        <begin position="411"/>
        <end position="438"/>
    </location>
</feature>
<feature type="compositionally biased region" description="Pro residues" evidence="1">
    <location>
        <begin position="1"/>
        <end position="11"/>
    </location>
</feature>
<feature type="region of interest" description="Disordered" evidence="1">
    <location>
        <begin position="289"/>
        <end position="343"/>
    </location>
</feature>
<dbReference type="RefSeq" id="XP_067476015.1">
    <property type="nucleotide sequence ID" value="XM_067623109.1"/>
</dbReference>
<proteinExistence type="predicted"/>
<dbReference type="VEuPathDB" id="FungiDB:ASPBRDRAFT_33341"/>
<evidence type="ECO:0000313" key="3">
    <source>
        <dbReference type="Proteomes" id="UP000184499"/>
    </source>
</evidence>
<dbReference type="GeneID" id="93575597"/>
<feature type="compositionally biased region" description="Basic residues" evidence="1">
    <location>
        <begin position="62"/>
        <end position="71"/>
    </location>
</feature>
<feature type="region of interest" description="Disordered" evidence="1">
    <location>
        <begin position="1"/>
        <end position="232"/>
    </location>
</feature>
<dbReference type="EMBL" id="KV878690">
    <property type="protein sequence ID" value="OJJ68766.1"/>
    <property type="molecule type" value="Genomic_DNA"/>
</dbReference>
<keyword evidence="3" id="KW-1185">Reference proteome</keyword>
<dbReference type="OMA" id="YATPMRT"/>
<evidence type="ECO:0008006" key="4">
    <source>
        <dbReference type="Google" id="ProtNLM"/>
    </source>
</evidence>
<dbReference type="GO" id="GO:0016071">
    <property type="term" value="P:mRNA metabolic process"/>
    <property type="evidence" value="ECO:0007669"/>
    <property type="project" value="UniProtKB-ARBA"/>
</dbReference>
<evidence type="ECO:0000313" key="2">
    <source>
        <dbReference type="EMBL" id="OJJ68766.1"/>
    </source>
</evidence>
<gene>
    <name evidence="2" type="ORF">ASPBRDRAFT_33341</name>
</gene>
<feature type="compositionally biased region" description="Polar residues" evidence="1">
    <location>
        <begin position="297"/>
        <end position="311"/>
    </location>
</feature>
<name>A0A1L9UAQ0_ASPBC</name>
<protein>
    <recommendedName>
        <fullName evidence="4">Proteophosphoglycan 5</fullName>
    </recommendedName>
</protein>
<dbReference type="PANTHER" id="PTHR35361:SF1">
    <property type="entry name" value="OS08G0443700 PROTEIN"/>
    <property type="match status" value="1"/>
</dbReference>
<organism evidence="2 3">
    <name type="scientific">Aspergillus brasiliensis (strain CBS 101740 / IMI 381727 / IBT 21946)</name>
    <dbReference type="NCBI Taxonomy" id="767769"/>
    <lineage>
        <taxon>Eukaryota</taxon>
        <taxon>Fungi</taxon>
        <taxon>Dikarya</taxon>
        <taxon>Ascomycota</taxon>
        <taxon>Pezizomycotina</taxon>
        <taxon>Eurotiomycetes</taxon>
        <taxon>Eurotiomycetidae</taxon>
        <taxon>Eurotiales</taxon>
        <taxon>Aspergillaceae</taxon>
        <taxon>Aspergillus</taxon>
        <taxon>Aspergillus subgen. Circumdati</taxon>
    </lineage>
</organism>
<feature type="compositionally biased region" description="Polar residues" evidence="1">
    <location>
        <begin position="49"/>
        <end position="61"/>
    </location>
</feature>
<feature type="compositionally biased region" description="Low complexity" evidence="1">
    <location>
        <begin position="115"/>
        <end position="129"/>
    </location>
</feature>
<dbReference type="InterPro" id="IPR028322">
    <property type="entry name" value="PNRC-like_rgn"/>
</dbReference>
<feature type="region of interest" description="Disordered" evidence="1">
    <location>
        <begin position="398"/>
        <end position="447"/>
    </location>
</feature>
<feature type="compositionally biased region" description="Polar residues" evidence="1">
    <location>
        <begin position="202"/>
        <end position="217"/>
    </location>
</feature>
<accession>A0A1L9UAQ0</accession>
<sequence>MSTQSPNPPTPKASRNNRRNSKRNMTPSTQKVAIPATPPSSPPRNSSPGGTATDSSINVNASKKKQSRSGKKPRDTSRASPAPKGHRHTTSQPNNAIATPQVKDSPHYAGPTFHASPAPSALPIPSFFSKSLPESDLAPALESDGDHLDVEPDLENTPSKPKSRPQYQEEERQSTPLDFLFKAAVEARNPQQQQQQQQQQQSPEASTRVRSPQTDSKTPQHRRPNGTASGLFRLEMESPEFQHSQIGPSFATSYKDRMNALRSASSPSPPVCDFDEQEKRAKTEALKTLLLNPRPQRPSSASITAHDQSSLVMERPASNPGVPHFATPVRTTSGPPASISHGMSYDQKQTFVGNGRHYSSSYTHSNAAQQYHLQNSPLRKEVLTSKIENMPGVHSQAFYPPAAYDQPKSPPKYAQYPAYYSPPQHQSPVSRSVSVNNNAQPYDTKKIEDDLRRILKLDVNPAMPASGMQSSFA</sequence>
<feature type="compositionally biased region" description="Low complexity" evidence="1">
    <location>
        <begin position="191"/>
        <end position="201"/>
    </location>
</feature>
<dbReference type="PANTHER" id="PTHR35361">
    <property type="entry name" value="OS08G0443700 PROTEIN"/>
    <property type="match status" value="1"/>
</dbReference>
<dbReference type="Pfam" id="PF15365">
    <property type="entry name" value="PNRC"/>
    <property type="match status" value="1"/>
</dbReference>
<reference evidence="3" key="1">
    <citation type="journal article" date="2017" name="Genome Biol.">
        <title>Comparative genomics reveals high biological diversity and specific adaptations in the industrially and medically important fungal genus Aspergillus.</title>
        <authorList>
            <person name="de Vries R.P."/>
            <person name="Riley R."/>
            <person name="Wiebenga A."/>
            <person name="Aguilar-Osorio G."/>
            <person name="Amillis S."/>
            <person name="Uchima C.A."/>
            <person name="Anderluh G."/>
            <person name="Asadollahi M."/>
            <person name="Askin M."/>
            <person name="Barry K."/>
            <person name="Battaglia E."/>
            <person name="Bayram O."/>
            <person name="Benocci T."/>
            <person name="Braus-Stromeyer S.A."/>
            <person name="Caldana C."/>
            <person name="Canovas D."/>
            <person name="Cerqueira G.C."/>
            <person name="Chen F."/>
            <person name="Chen W."/>
            <person name="Choi C."/>
            <person name="Clum A."/>
            <person name="Dos Santos R.A."/>
            <person name="Damasio A.R."/>
            <person name="Diallinas G."/>
            <person name="Emri T."/>
            <person name="Fekete E."/>
            <person name="Flipphi M."/>
            <person name="Freyberg S."/>
            <person name="Gallo A."/>
            <person name="Gournas C."/>
            <person name="Habgood R."/>
            <person name="Hainaut M."/>
            <person name="Harispe M.L."/>
            <person name="Henrissat B."/>
            <person name="Hilden K.S."/>
            <person name="Hope R."/>
            <person name="Hossain A."/>
            <person name="Karabika E."/>
            <person name="Karaffa L."/>
            <person name="Karanyi Z."/>
            <person name="Krasevec N."/>
            <person name="Kuo A."/>
            <person name="Kusch H."/>
            <person name="LaButti K."/>
            <person name="Lagendijk E.L."/>
            <person name="Lapidus A."/>
            <person name="Levasseur A."/>
            <person name="Lindquist E."/>
            <person name="Lipzen A."/>
            <person name="Logrieco A.F."/>
            <person name="MacCabe A."/>
            <person name="Maekelae M.R."/>
            <person name="Malavazi I."/>
            <person name="Melin P."/>
            <person name="Meyer V."/>
            <person name="Mielnichuk N."/>
            <person name="Miskei M."/>
            <person name="Molnar A.P."/>
            <person name="Mule G."/>
            <person name="Ngan C.Y."/>
            <person name="Orejas M."/>
            <person name="Orosz E."/>
            <person name="Ouedraogo J.P."/>
            <person name="Overkamp K.M."/>
            <person name="Park H.-S."/>
            <person name="Perrone G."/>
            <person name="Piumi F."/>
            <person name="Punt P.J."/>
            <person name="Ram A.F."/>
            <person name="Ramon A."/>
            <person name="Rauscher S."/>
            <person name="Record E."/>
            <person name="Riano-Pachon D.M."/>
            <person name="Robert V."/>
            <person name="Roehrig J."/>
            <person name="Ruller R."/>
            <person name="Salamov A."/>
            <person name="Salih N.S."/>
            <person name="Samson R.A."/>
            <person name="Sandor E."/>
            <person name="Sanguinetti M."/>
            <person name="Schuetze T."/>
            <person name="Sepcic K."/>
            <person name="Shelest E."/>
            <person name="Sherlock G."/>
            <person name="Sophianopoulou V."/>
            <person name="Squina F.M."/>
            <person name="Sun H."/>
            <person name="Susca A."/>
            <person name="Todd R.B."/>
            <person name="Tsang A."/>
            <person name="Unkles S.E."/>
            <person name="van de Wiele N."/>
            <person name="van Rossen-Uffink D."/>
            <person name="Oliveira J.V."/>
            <person name="Vesth T.C."/>
            <person name="Visser J."/>
            <person name="Yu J.-H."/>
            <person name="Zhou M."/>
            <person name="Andersen M.R."/>
            <person name="Archer D.B."/>
            <person name="Baker S.E."/>
            <person name="Benoit I."/>
            <person name="Brakhage A.A."/>
            <person name="Braus G.H."/>
            <person name="Fischer R."/>
            <person name="Frisvad J.C."/>
            <person name="Goldman G.H."/>
            <person name="Houbraken J."/>
            <person name="Oakley B."/>
            <person name="Pocsi I."/>
            <person name="Scazzocchio C."/>
            <person name="Seiboth B."/>
            <person name="vanKuyk P.A."/>
            <person name="Wortman J."/>
            <person name="Dyer P.S."/>
            <person name="Grigoriev I.V."/>
        </authorList>
    </citation>
    <scope>NUCLEOTIDE SEQUENCE [LARGE SCALE GENOMIC DNA]</scope>
    <source>
        <strain evidence="3">CBS 101740 / IMI 381727 / IBT 21946</strain>
    </source>
</reference>
<dbReference type="STRING" id="767769.A0A1L9UAQ0"/>
<dbReference type="OrthoDB" id="2142961at2759"/>
<dbReference type="Proteomes" id="UP000184499">
    <property type="component" value="Unassembled WGS sequence"/>
</dbReference>
<evidence type="ECO:0000256" key="1">
    <source>
        <dbReference type="SAM" id="MobiDB-lite"/>
    </source>
</evidence>
<dbReference type="AlphaFoldDB" id="A0A1L9UAQ0"/>